<comment type="caution">
    <text evidence="2">The sequence shown here is derived from an EMBL/GenBank/DDBJ whole genome shotgun (WGS) entry which is preliminary data.</text>
</comment>
<dbReference type="InterPro" id="IPR023210">
    <property type="entry name" value="NADP_OxRdtase_dom"/>
</dbReference>
<dbReference type="GO" id="GO:0005829">
    <property type="term" value="C:cytosol"/>
    <property type="evidence" value="ECO:0007669"/>
    <property type="project" value="TreeGrafter"/>
</dbReference>
<dbReference type="InterPro" id="IPR036812">
    <property type="entry name" value="NAD(P)_OxRdtase_dom_sf"/>
</dbReference>
<sequence length="323" mass="34063">MQQRPLGRSGLAVSRLALGTMTWGRDTEPDDAAAQLKFFLEAGGTLVDTADVYGDGDAEAVIGSLLDGLVPRDELLIATKAGLRPGTARRRDGSRGHLLRTLDASLRRLGTDHVDLWQVHGYDELTPLEETLAALDHAVSSGRARYAGVSNFAGWQTARAAAWQAAWPGRAPIVAAQVEYSLLERGVEREVLPACAALGLGVLPWSPLGRGVLTGKYRNGRPADSRAASPHFAPFVQPYLEPRSSSIVEAVVTAASGLGVSPLEVALAWIRDRPGVAAPILGARTAGQLQGALASEDLTLPAEITVALDDVSAIDVGYPERDG</sequence>
<accession>A0A8J3Y9R5</accession>
<dbReference type="InterPro" id="IPR050523">
    <property type="entry name" value="AKR_Detox_Biosynth"/>
</dbReference>
<evidence type="ECO:0000313" key="3">
    <source>
        <dbReference type="Proteomes" id="UP000652013"/>
    </source>
</evidence>
<organism evidence="2 3">
    <name type="scientific">Spirilliplanes yamanashiensis</name>
    <dbReference type="NCBI Taxonomy" id="42233"/>
    <lineage>
        <taxon>Bacteria</taxon>
        <taxon>Bacillati</taxon>
        <taxon>Actinomycetota</taxon>
        <taxon>Actinomycetes</taxon>
        <taxon>Micromonosporales</taxon>
        <taxon>Micromonosporaceae</taxon>
        <taxon>Spirilliplanes</taxon>
    </lineage>
</organism>
<dbReference type="SUPFAM" id="SSF51430">
    <property type="entry name" value="NAD(P)-linked oxidoreductase"/>
    <property type="match status" value="1"/>
</dbReference>
<keyword evidence="3" id="KW-1185">Reference proteome</keyword>
<gene>
    <name evidence="2" type="ORF">Sya03_39580</name>
</gene>
<dbReference type="PRINTS" id="PR00069">
    <property type="entry name" value="ALDKETRDTASE"/>
</dbReference>
<evidence type="ECO:0000259" key="1">
    <source>
        <dbReference type="Pfam" id="PF00248"/>
    </source>
</evidence>
<proteinExistence type="predicted"/>
<evidence type="ECO:0000313" key="2">
    <source>
        <dbReference type="EMBL" id="GIJ04606.1"/>
    </source>
</evidence>
<protein>
    <submittedName>
        <fullName evidence="2">Oxidoreductase</fullName>
    </submittedName>
</protein>
<dbReference type="InterPro" id="IPR020471">
    <property type="entry name" value="AKR"/>
</dbReference>
<dbReference type="Proteomes" id="UP000652013">
    <property type="component" value="Unassembled WGS sequence"/>
</dbReference>
<dbReference type="RefSeq" id="WP_203939827.1">
    <property type="nucleotide sequence ID" value="NZ_BAAAGJ010000005.1"/>
</dbReference>
<dbReference type="PANTHER" id="PTHR43364">
    <property type="entry name" value="NADH-SPECIFIC METHYLGLYOXAL REDUCTASE-RELATED"/>
    <property type="match status" value="1"/>
</dbReference>
<dbReference type="AlphaFoldDB" id="A0A8J3Y9R5"/>
<reference evidence="2" key="1">
    <citation type="submission" date="2021-01" db="EMBL/GenBank/DDBJ databases">
        <title>Whole genome shotgun sequence of Spirilliplanes yamanashiensis NBRC 15828.</title>
        <authorList>
            <person name="Komaki H."/>
            <person name="Tamura T."/>
        </authorList>
    </citation>
    <scope>NUCLEOTIDE SEQUENCE</scope>
    <source>
        <strain evidence="2">NBRC 15828</strain>
    </source>
</reference>
<feature type="domain" description="NADP-dependent oxidoreductase" evidence="1">
    <location>
        <begin position="15"/>
        <end position="310"/>
    </location>
</feature>
<dbReference type="PANTHER" id="PTHR43364:SF18">
    <property type="entry name" value="OXIDOREDUCTASE"/>
    <property type="match status" value="1"/>
</dbReference>
<dbReference type="EMBL" id="BOOY01000028">
    <property type="protein sequence ID" value="GIJ04606.1"/>
    <property type="molecule type" value="Genomic_DNA"/>
</dbReference>
<name>A0A8J3Y9R5_9ACTN</name>
<dbReference type="Pfam" id="PF00248">
    <property type="entry name" value="Aldo_ket_red"/>
    <property type="match status" value="1"/>
</dbReference>
<dbReference type="Gene3D" id="3.20.20.100">
    <property type="entry name" value="NADP-dependent oxidoreductase domain"/>
    <property type="match status" value="1"/>
</dbReference>
<dbReference type="GO" id="GO:0016491">
    <property type="term" value="F:oxidoreductase activity"/>
    <property type="evidence" value="ECO:0007669"/>
    <property type="project" value="InterPro"/>
</dbReference>